<dbReference type="InterPro" id="IPR036008">
    <property type="entry name" value="Aconitase_4Fe-4S_dom"/>
</dbReference>
<accession>W2TGB0</accession>
<evidence type="ECO:0000256" key="3">
    <source>
        <dbReference type="ARBA" id="ARBA00023014"/>
    </source>
</evidence>
<feature type="domain" description="Aconitase/3-isopropylmalate dehydratase large subunit alpha/beta/alpha" evidence="4">
    <location>
        <begin position="13"/>
        <end position="48"/>
    </location>
</feature>
<keyword evidence="3" id="KW-0411">Iron-sulfur</keyword>
<dbReference type="InterPro" id="IPR015928">
    <property type="entry name" value="Aconitase/3IPM_dehydase_swvl"/>
</dbReference>
<keyword evidence="1" id="KW-0479">Metal-binding</keyword>
<organism evidence="5 6">
    <name type="scientific">Necator americanus</name>
    <name type="common">Human hookworm</name>
    <dbReference type="NCBI Taxonomy" id="51031"/>
    <lineage>
        <taxon>Eukaryota</taxon>
        <taxon>Metazoa</taxon>
        <taxon>Ecdysozoa</taxon>
        <taxon>Nematoda</taxon>
        <taxon>Chromadorea</taxon>
        <taxon>Rhabditida</taxon>
        <taxon>Rhabditina</taxon>
        <taxon>Rhabditomorpha</taxon>
        <taxon>Strongyloidea</taxon>
        <taxon>Ancylostomatidae</taxon>
        <taxon>Bunostominae</taxon>
        <taxon>Necator</taxon>
    </lineage>
</organism>
<gene>
    <name evidence="5" type="ORF">NECAME_08747</name>
</gene>
<reference evidence="6" key="1">
    <citation type="journal article" date="2014" name="Nat. Genet.">
        <title>Genome of the human hookworm Necator americanus.</title>
        <authorList>
            <person name="Tang Y.T."/>
            <person name="Gao X."/>
            <person name="Rosa B.A."/>
            <person name="Abubucker S."/>
            <person name="Hallsworth-Pepin K."/>
            <person name="Martin J."/>
            <person name="Tyagi R."/>
            <person name="Heizer E."/>
            <person name="Zhang X."/>
            <person name="Bhonagiri-Palsikar V."/>
            <person name="Minx P."/>
            <person name="Warren W.C."/>
            <person name="Wang Q."/>
            <person name="Zhan B."/>
            <person name="Hotez P.J."/>
            <person name="Sternberg P.W."/>
            <person name="Dougall A."/>
            <person name="Gaze S.T."/>
            <person name="Mulvenna J."/>
            <person name="Sotillo J."/>
            <person name="Ranganathan S."/>
            <person name="Rabelo E.M."/>
            <person name="Wilson R.K."/>
            <person name="Felgner P.L."/>
            <person name="Bethony J."/>
            <person name="Hawdon J.M."/>
            <person name="Gasser R.B."/>
            <person name="Loukas A."/>
            <person name="Mitreva M."/>
        </authorList>
    </citation>
    <scope>NUCLEOTIDE SEQUENCE [LARGE SCALE GENOMIC DNA]</scope>
</reference>
<dbReference type="AlphaFoldDB" id="W2TGB0"/>
<evidence type="ECO:0000256" key="1">
    <source>
        <dbReference type="ARBA" id="ARBA00022723"/>
    </source>
</evidence>
<proteinExistence type="predicted"/>
<dbReference type="GO" id="GO:0051536">
    <property type="term" value="F:iron-sulfur cluster binding"/>
    <property type="evidence" value="ECO:0007669"/>
    <property type="project" value="UniProtKB-KW"/>
</dbReference>
<dbReference type="GO" id="GO:0046872">
    <property type="term" value="F:metal ion binding"/>
    <property type="evidence" value="ECO:0007669"/>
    <property type="project" value="UniProtKB-KW"/>
</dbReference>
<evidence type="ECO:0000256" key="2">
    <source>
        <dbReference type="ARBA" id="ARBA00023004"/>
    </source>
</evidence>
<keyword evidence="6" id="KW-1185">Reference proteome</keyword>
<dbReference type="Pfam" id="PF00330">
    <property type="entry name" value="Aconitase"/>
    <property type="match status" value="1"/>
</dbReference>
<evidence type="ECO:0000259" key="4">
    <source>
        <dbReference type="Pfam" id="PF00330"/>
    </source>
</evidence>
<dbReference type="SUPFAM" id="SSF52016">
    <property type="entry name" value="LeuD/IlvD-like"/>
    <property type="match status" value="1"/>
</dbReference>
<evidence type="ECO:0000313" key="5">
    <source>
        <dbReference type="EMBL" id="ETN81085.1"/>
    </source>
</evidence>
<dbReference type="Gene3D" id="3.30.499.10">
    <property type="entry name" value="Aconitase, domain 3"/>
    <property type="match status" value="1"/>
</dbReference>
<dbReference type="KEGG" id="nai:NECAME_08747"/>
<dbReference type="InterPro" id="IPR015931">
    <property type="entry name" value="Acnase/IPM_dHydase_lsu_aba_1/3"/>
</dbReference>
<dbReference type="OrthoDB" id="2279155at2759"/>
<evidence type="ECO:0000313" key="6">
    <source>
        <dbReference type="Proteomes" id="UP000053676"/>
    </source>
</evidence>
<name>W2TGB0_NECAM</name>
<dbReference type="Gene3D" id="6.10.190.10">
    <property type="match status" value="1"/>
</dbReference>
<keyword evidence="2" id="KW-0408">Iron</keyword>
<protein>
    <recommendedName>
        <fullName evidence="4">Aconitase/3-isopropylmalate dehydratase large subunit alpha/beta/alpha domain-containing protein</fullName>
    </recommendedName>
</protein>
<dbReference type="SUPFAM" id="SSF53732">
    <property type="entry name" value="Aconitase iron-sulfur domain"/>
    <property type="match status" value="1"/>
</dbReference>
<dbReference type="InterPro" id="IPR006249">
    <property type="entry name" value="Aconitase/IRP2"/>
</dbReference>
<sequence length="216" mass="24548">MSWIVLQENLVVAGMLSGNRNFEGRIHPLVRANYLASPPLVVAYSIIGNVSNDISEVIATTPSGRNVYFKDIWPTKQEVTQYEEEFFKPQFFKQVYAHIEEGSDQWQQLQSPVMKLYPWDCHSTYIKRVPFFENMTVYHPEKSSIVNAYVLLYLGDSVTTDHISPAGSISKISPAARFLEEKGCSSKDFNTYGARRGNDEVDVFIEISSSFLTRKG</sequence>
<dbReference type="InterPro" id="IPR001030">
    <property type="entry name" value="Acoase/IPM_deHydtase_lsu_aba"/>
</dbReference>
<dbReference type="STRING" id="51031.W2TGB0"/>
<dbReference type="PANTHER" id="PTHR11670">
    <property type="entry name" value="ACONITASE/IRON-RESPONSIVE ELEMENT FAMILY MEMBER"/>
    <property type="match status" value="1"/>
</dbReference>
<dbReference type="EMBL" id="KI658856">
    <property type="protein sequence ID" value="ETN81085.1"/>
    <property type="molecule type" value="Genomic_DNA"/>
</dbReference>
<dbReference type="Proteomes" id="UP000053676">
    <property type="component" value="Unassembled WGS sequence"/>
</dbReference>
<dbReference type="Gene3D" id="3.20.19.10">
    <property type="entry name" value="Aconitase, domain 4"/>
    <property type="match status" value="1"/>
</dbReference>